<evidence type="ECO:0000256" key="1">
    <source>
        <dbReference type="SAM" id="MobiDB-lite"/>
    </source>
</evidence>
<evidence type="ECO:0000313" key="3">
    <source>
        <dbReference type="EMBL" id="WOC33479.1"/>
    </source>
</evidence>
<dbReference type="KEGG" id="carl:PXC00_06325"/>
<name>A0AA97DCR3_9FIRM</name>
<proteinExistence type="predicted"/>
<sequence length="98" mass="10047">MGDITYSIDEFVSAAKSLFGEQSGPDIVRAALRQAGKDRYTKAEASKLIKDFGNRPLSGPVTAQPAVKTVIPAKSAVSGQTSTSSTTSASVAGDKGAK</sequence>
<feature type="domain" description="YqzN/YkzM" evidence="2">
    <location>
        <begin position="5"/>
        <end position="55"/>
    </location>
</feature>
<dbReference type="Pfam" id="PF26160">
    <property type="entry name" value="YqzN_YkzM"/>
    <property type="match status" value="1"/>
</dbReference>
<feature type="compositionally biased region" description="Low complexity" evidence="1">
    <location>
        <begin position="75"/>
        <end position="98"/>
    </location>
</feature>
<gene>
    <name evidence="3" type="ORF">PXC00_06325</name>
</gene>
<dbReference type="InterPro" id="IPR058869">
    <property type="entry name" value="YqzN_YkzM"/>
</dbReference>
<keyword evidence="4" id="KW-1185">Reference proteome</keyword>
<protein>
    <recommendedName>
        <fullName evidence="2">YqzN/YkzM domain-containing protein</fullName>
    </recommendedName>
</protein>
<accession>A0AA97DCR3</accession>
<organism evidence="3 4">
    <name type="scientific">Caproicibacterium argilliputei</name>
    <dbReference type="NCBI Taxonomy" id="3030016"/>
    <lineage>
        <taxon>Bacteria</taxon>
        <taxon>Bacillati</taxon>
        <taxon>Bacillota</taxon>
        <taxon>Clostridia</taxon>
        <taxon>Eubacteriales</taxon>
        <taxon>Oscillospiraceae</taxon>
        <taxon>Caproicibacterium</taxon>
    </lineage>
</organism>
<dbReference type="RefSeq" id="WP_275846569.1">
    <property type="nucleotide sequence ID" value="NZ_CP135996.1"/>
</dbReference>
<reference evidence="3" key="2">
    <citation type="submission" date="2024-06" db="EMBL/GenBank/DDBJ databases">
        <title>Caproicibacterium argilliputei sp. nov, a novel caproic acid producing anaerobic bacterium isolated from pit mud.</title>
        <authorList>
            <person name="Xia S."/>
        </authorList>
    </citation>
    <scope>NUCLEOTIDE SEQUENCE</scope>
    <source>
        <strain evidence="3">ZCY20-5</strain>
    </source>
</reference>
<evidence type="ECO:0000313" key="4">
    <source>
        <dbReference type="Proteomes" id="UP001300604"/>
    </source>
</evidence>
<feature type="region of interest" description="Disordered" evidence="1">
    <location>
        <begin position="74"/>
        <end position="98"/>
    </location>
</feature>
<dbReference type="EMBL" id="CP135996">
    <property type="protein sequence ID" value="WOC33479.1"/>
    <property type="molecule type" value="Genomic_DNA"/>
</dbReference>
<dbReference type="Proteomes" id="UP001300604">
    <property type="component" value="Chromosome"/>
</dbReference>
<dbReference type="AlphaFoldDB" id="A0AA97DCR3"/>
<reference evidence="3" key="1">
    <citation type="submission" date="2023-09" db="EMBL/GenBank/DDBJ databases">
        <authorList>
            <person name="Zeng C."/>
        </authorList>
    </citation>
    <scope>NUCLEOTIDE SEQUENCE</scope>
    <source>
        <strain evidence="3">ZCY20-5</strain>
    </source>
</reference>
<evidence type="ECO:0000259" key="2">
    <source>
        <dbReference type="Pfam" id="PF26160"/>
    </source>
</evidence>